<evidence type="ECO:0000313" key="1">
    <source>
        <dbReference type="EMBL" id="CAD1469815.1"/>
    </source>
</evidence>
<dbReference type="EMBL" id="CAJDYZ010002977">
    <property type="protein sequence ID" value="CAD1469815.1"/>
    <property type="molecule type" value="Genomic_DNA"/>
</dbReference>
<comment type="caution">
    <text evidence="1">The sequence shown here is derived from an EMBL/GenBank/DDBJ whole genome shotgun (WGS) entry which is preliminary data.</text>
</comment>
<sequence length="92" mass="10292">MRPPQLDCVLRIDRSDFTRLHRWNWITFQSAIIYSGTHLVAKSNKFNNNQPGLGENSPIPAIPSKSLVESLLVECCAISVTDNDNSMAAFTK</sequence>
<organism evidence="1 2">
    <name type="scientific">Heterotrigona itama</name>
    <dbReference type="NCBI Taxonomy" id="395501"/>
    <lineage>
        <taxon>Eukaryota</taxon>
        <taxon>Metazoa</taxon>
        <taxon>Ecdysozoa</taxon>
        <taxon>Arthropoda</taxon>
        <taxon>Hexapoda</taxon>
        <taxon>Insecta</taxon>
        <taxon>Pterygota</taxon>
        <taxon>Neoptera</taxon>
        <taxon>Endopterygota</taxon>
        <taxon>Hymenoptera</taxon>
        <taxon>Apocrita</taxon>
        <taxon>Aculeata</taxon>
        <taxon>Apoidea</taxon>
        <taxon>Anthophila</taxon>
        <taxon>Apidae</taxon>
        <taxon>Heterotrigona</taxon>
    </lineage>
</organism>
<evidence type="ECO:0000313" key="2">
    <source>
        <dbReference type="Proteomes" id="UP000752696"/>
    </source>
</evidence>
<reference evidence="1" key="1">
    <citation type="submission" date="2020-07" db="EMBL/GenBank/DDBJ databases">
        <authorList>
            <person name="Nazaruddin N."/>
        </authorList>
    </citation>
    <scope>NUCLEOTIDE SEQUENCE</scope>
</reference>
<feature type="non-terminal residue" evidence="1">
    <location>
        <position position="92"/>
    </location>
</feature>
<name>A0A6V7GX12_9HYME</name>
<keyword evidence="2" id="KW-1185">Reference proteome</keyword>
<dbReference type="Proteomes" id="UP000752696">
    <property type="component" value="Unassembled WGS sequence"/>
</dbReference>
<proteinExistence type="predicted"/>
<protein>
    <submittedName>
        <fullName evidence="1">Uncharacterized protein</fullName>
    </submittedName>
</protein>
<dbReference type="AlphaFoldDB" id="A0A6V7GX12"/>
<gene>
    <name evidence="1" type="ORF">MHI_LOCUS155091</name>
</gene>
<accession>A0A6V7GX12</accession>